<accession>A0ACD3BBE7</accession>
<organism evidence="1 2">
    <name type="scientific">Pluteus cervinus</name>
    <dbReference type="NCBI Taxonomy" id="181527"/>
    <lineage>
        <taxon>Eukaryota</taxon>
        <taxon>Fungi</taxon>
        <taxon>Dikarya</taxon>
        <taxon>Basidiomycota</taxon>
        <taxon>Agaricomycotina</taxon>
        <taxon>Agaricomycetes</taxon>
        <taxon>Agaricomycetidae</taxon>
        <taxon>Agaricales</taxon>
        <taxon>Pluteineae</taxon>
        <taxon>Pluteaceae</taxon>
        <taxon>Pluteus</taxon>
    </lineage>
</organism>
<gene>
    <name evidence="1" type="ORF">BDN72DRAFT_516476</name>
</gene>
<protein>
    <submittedName>
        <fullName evidence="1">Uncharacterized protein</fullName>
    </submittedName>
</protein>
<proteinExistence type="predicted"/>
<name>A0ACD3BBE7_9AGAR</name>
<reference evidence="1 2" key="1">
    <citation type="journal article" date="2019" name="Nat. Ecol. Evol.">
        <title>Megaphylogeny resolves global patterns of mushroom evolution.</title>
        <authorList>
            <person name="Varga T."/>
            <person name="Krizsan K."/>
            <person name="Foldi C."/>
            <person name="Dima B."/>
            <person name="Sanchez-Garcia M."/>
            <person name="Sanchez-Ramirez S."/>
            <person name="Szollosi G.J."/>
            <person name="Szarkandi J.G."/>
            <person name="Papp V."/>
            <person name="Albert L."/>
            <person name="Andreopoulos W."/>
            <person name="Angelini C."/>
            <person name="Antonin V."/>
            <person name="Barry K.W."/>
            <person name="Bougher N.L."/>
            <person name="Buchanan P."/>
            <person name="Buyck B."/>
            <person name="Bense V."/>
            <person name="Catcheside P."/>
            <person name="Chovatia M."/>
            <person name="Cooper J."/>
            <person name="Damon W."/>
            <person name="Desjardin D."/>
            <person name="Finy P."/>
            <person name="Geml J."/>
            <person name="Haridas S."/>
            <person name="Hughes K."/>
            <person name="Justo A."/>
            <person name="Karasinski D."/>
            <person name="Kautmanova I."/>
            <person name="Kiss B."/>
            <person name="Kocsube S."/>
            <person name="Kotiranta H."/>
            <person name="LaButti K.M."/>
            <person name="Lechner B.E."/>
            <person name="Liimatainen K."/>
            <person name="Lipzen A."/>
            <person name="Lukacs Z."/>
            <person name="Mihaltcheva S."/>
            <person name="Morgado L.N."/>
            <person name="Niskanen T."/>
            <person name="Noordeloos M.E."/>
            <person name="Ohm R.A."/>
            <person name="Ortiz-Santana B."/>
            <person name="Ovrebo C."/>
            <person name="Racz N."/>
            <person name="Riley R."/>
            <person name="Savchenko A."/>
            <person name="Shiryaev A."/>
            <person name="Soop K."/>
            <person name="Spirin V."/>
            <person name="Szebenyi C."/>
            <person name="Tomsovsky M."/>
            <person name="Tulloss R.E."/>
            <person name="Uehling J."/>
            <person name="Grigoriev I.V."/>
            <person name="Vagvolgyi C."/>
            <person name="Papp T."/>
            <person name="Martin F.M."/>
            <person name="Miettinen O."/>
            <person name="Hibbett D.S."/>
            <person name="Nagy L.G."/>
        </authorList>
    </citation>
    <scope>NUCLEOTIDE SEQUENCE [LARGE SCALE GENOMIC DNA]</scope>
    <source>
        <strain evidence="1 2">NL-1719</strain>
    </source>
</reference>
<dbReference type="Proteomes" id="UP000308600">
    <property type="component" value="Unassembled WGS sequence"/>
</dbReference>
<evidence type="ECO:0000313" key="1">
    <source>
        <dbReference type="EMBL" id="TFK75403.1"/>
    </source>
</evidence>
<keyword evidence="2" id="KW-1185">Reference proteome</keyword>
<dbReference type="EMBL" id="ML208263">
    <property type="protein sequence ID" value="TFK75403.1"/>
    <property type="molecule type" value="Genomic_DNA"/>
</dbReference>
<sequence length="129" mass="13703">MKFTTSIFNAAMTASIVFTSTYALPVSTRDVFVPPVLTPAEGAVWPIGSTQTVTWDVTNPPKQITNPVGRILLRQGGLTTNITLASGFDILLGTIDVTVPDVTPDSDYAIVLFGDSGNFSPDFIISPPN</sequence>
<evidence type="ECO:0000313" key="2">
    <source>
        <dbReference type="Proteomes" id="UP000308600"/>
    </source>
</evidence>